<evidence type="ECO:0000259" key="1">
    <source>
        <dbReference type="PROSITE" id="PS50943"/>
    </source>
</evidence>
<keyword evidence="3" id="KW-1185">Reference proteome</keyword>
<dbReference type="RefSeq" id="WP_329407170.1">
    <property type="nucleotide sequence ID" value="NZ_CP109441.1"/>
</dbReference>
<proteinExistence type="predicted"/>
<dbReference type="Pfam" id="PF13560">
    <property type="entry name" value="HTH_31"/>
    <property type="match status" value="1"/>
</dbReference>
<dbReference type="Proteomes" id="UP001432062">
    <property type="component" value="Chromosome"/>
</dbReference>
<dbReference type="Gene3D" id="1.10.260.40">
    <property type="entry name" value="lambda repressor-like DNA-binding domains"/>
    <property type="match status" value="1"/>
</dbReference>
<dbReference type="InterPro" id="IPR010982">
    <property type="entry name" value="Lambda_DNA-bd_dom_sf"/>
</dbReference>
<dbReference type="InterPro" id="IPR001387">
    <property type="entry name" value="Cro/C1-type_HTH"/>
</dbReference>
<dbReference type="EMBL" id="CP109441">
    <property type="protein sequence ID" value="WUV44281.1"/>
    <property type="molecule type" value="Genomic_DNA"/>
</dbReference>
<dbReference type="SMART" id="SM00530">
    <property type="entry name" value="HTH_XRE"/>
    <property type="match status" value="1"/>
</dbReference>
<name>A0ABZ1YMP5_9NOCA</name>
<evidence type="ECO:0000313" key="3">
    <source>
        <dbReference type="Proteomes" id="UP001432062"/>
    </source>
</evidence>
<feature type="domain" description="HTH cro/C1-type" evidence="1">
    <location>
        <begin position="13"/>
        <end position="67"/>
    </location>
</feature>
<evidence type="ECO:0000313" key="2">
    <source>
        <dbReference type="EMBL" id="WUV44281.1"/>
    </source>
</evidence>
<reference evidence="2" key="1">
    <citation type="submission" date="2022-10" db="EMBL/GenBank/DDBJ databases">
        <title>The complete genomes of actinobacterial strains from the NBC collection.</title>
        <authorList>
            <person name="Joergensen T.S."/>
            <person name="Alvarez Arevalo M."/>
            <person name="Sterndorff E.B."/>
            <person name="Faurdal D."/>
            <person name="Vuksanovic O."/>
            <person name="Mourched A.-S."/>
            <person name="Charusanti P."/>
            <person name="Shaw S."/>
            <person name="Blin K."/>
            <person name="Weber T."/>
        </authorList>
    </citation>
    <scope>NUCLEOTIDE SEQUENCE</scope>
    <source>
        <strain evidence="2">NBC_01482</strain>
    </source>
</reference>
<dbReference type="PROSITE" id="PS50943">
    <property type="entry name" value="HTH_CROC1"/>
    <property type="match status" value="1"/>
</dbReference>
<sequence>MQSDPTGDVGAVLRAARLAAGVTLAGMAARTCYSKPYLGQLETGVRTVREEHVAAYQTALGVRIGTTTAASVLDELAPLLQAVFVNSADDSPAPDNAEALVRWARAHQWDDATTVREVVTAWLARHRGRLDTASARVYLAAAELADIASAMAWDVEDTAAAQHYGILAARWAHAAGDDALAAAVLASLAYQYLDRNRAAEALELTRFAQYAARHSLGPALRAALATREAWAQLILGEEKAFRRLTAFAEDCRQEPDPIDAIHAPAGRSLRAAELACLIGPRRRVPGPADLHRVIGAGYRGLDCGRPQVLSWAQDHVGRSVHAPTAGRDQVFEMVILARVQLLLDEPEQAAGLITTALPQAEPWVAGRVGSRLRDFRHESTRFAAVPAIREANDAIGTLMHR</sequence>
<organism evidence="2 3">
    <name type="scientific">Nocardia vinacea</name>
    <dbReference type="NCBI Taxonomy" id="96468"/>
    <lineage>
        <taxon>Bacteria</taxon>
        <taxon>Bacillati</taxon>
        <taxon>Actinomycetota</taxon>
        <taxon>Actinomycetes</taxon>
        <taxon>Mycobacteriales</taxon>
        <taxon>Nocardiaceae</taxon>
        <taxon>Nocardia</taxon>
    </lineage>
</organism>
<dbReference type="SUPFAM" id="SSF47413">
    <property type="entry name" value="lambda repressor-like DNA-binding domains"/>
    <property type="match status" value="1"/>
</dbReference>
<protein>
    <submittedName>
        <fullName evidence="2">Helix-turn-helix domain-containing protein</fullName>
    </submittedName>
</protein>
<accession>A0ABZ1YMP5</accession>
<gene>
    <name evidence="2" type="ORF">OG563_34665</name>
</gene>